<dbReference type="GO" id="GO:0016020">
    <property type="term" value="C:membrane"/>
    <property type="evidence" value="ECO:0007669"/>
    <property type="project" value="UniProtKB-SubCell"/>
</dbReference>
<evidence type="ECO:0000259" key="7">
    <source>
        <dbReference type="PROSITE" id="PS50885"/>
    </source>
</evidence>
<accession>R4YJH8</accession>
<dbReference type="InterPro" id="IPR003660">
    <property type="entry name" value="HAMP_dom"/>
</dbReference>
<dbReference type="SMART" id="SM00283">
    <property type="entry name" value="MA"/>
    <property type="match status" value="1"/>
</dbReference>
<sequence length="624" mass="68683">MGFLSNISIKNKHLIILCSVILGLLLTTAVSVYEFNRIGQLSNILLIKEKLSGDVLTLRKHEKDFFARKDIKYGDKFTNAVIQTQTGIAQLEAALAHQQLASSQAETLSGLVTDYGAIFERIVMLQTEIGLDAQSGLYGSLRVAVHDIETLAADAEQYEILFHMLMLRRNEKDFMLRRDSKYIAQFEKNYSNFNNALDEFQPYSIDEMTRKISRYRTDFKSLVEKEIQLGLDVNSGLLGELRATVHQTEASFNALTEFVSAEIAKTTQNVYTTLGGIILLILVMLSSLMMMISRAIYKPVESITERIHIIADDLDLTQLVNHVSHDEVGALSKSFDALISSLRDTVNQVKDGSIQVAQASEEMSCITKEVGDASEQQQHEIEQAVTAINEMTATIQSIAENANTAASAVTDVTAEIGRGKAVTDDARTEIEYLNTEVEGAAKAIEELQKKSENIGEILSTISAIAEQTNLLALNAAIEAARAGEQGRGFAVVADEVRTLASRTQESTESIRENINQFQRGTAEVVETVTRSRDRAQSGIEKVSQSSQILDSIYINISHINDMNTQVATAAKEQGFASEEINRNVVRISELAEVCHEQANQAATASGELAKLGSELQGTVQRFKV</sequence>
<dbReference type="PANTHER" id="PTHR32089:SF120">
    <property type="entry name" value="METHYL-ACCEPTING CHEMOTAXIS PROTEIN TLPQ"/>
    <property type="match status" value="1"/>
</dbReference>
<dbReference type="HOGENOM" id="CLU_000445_107_27_6"/>
<dbReference type="SMART" id="SM00304">
    <property type="entry name" value="HAMP"/>
    <property type="match status" value="2"/>
</dbReference>
<dbReference type="Proteomes" id="UP000032749">
    <property type="component" value="Chromosome"/>
</dbReference>
<evidence type="ECO:0000259" key="6">
    <source>
        <dbReference type="PROSITE" id="PS50111"/>
    </source>
</evidence>
<feature type="domain" description="HAMP" evidence="7">
    <location>
        <begin position="294"/>
        <end position="347"/>
    </location>
</feature>
<dbReference type="PATRIC" id="fig|698738.3.peg.181"/>
<protein>
    <submittedName>
        <fullName evidence="8">Putative methyl-accepting chemotaxis sensory transducer</fullName>
    </submittedName>
</protein>
<feature type="domain" description="Methyl-accepting transducer" evidence="6">
    <location>
        <begin position="352"/>
        <end position="588"/>
    </location>
</feature>
<evidence type="ECO:0000256" key="2">
    <source>
        <dbReference type="ARBA" id="ARBA00023224"/>
    </source>
</evidence>
<keyword evidence="9" id="KW-1185">Reference proteome</keyword>
<comment type="similarity">
    <text evidence="3">Belongs to the methyl-accepting chemotaxis (MCP) protein family.</text>
</comment>
<comment type="subcellular location">
    <subcellularLocation>
        <location evidence="1">Membrane</location>
    </subcellularLocation>
</comment>
<dbReference type="STRING" id="698738.OLEAN_C01760"/>
<dbReference type="GO" id="GO:0004888">
    <property type="term" value="F:transmembrane signaling receptor activity"/>
    <property type="evidence" value="ECO:0007669"/>
    <property type="project" value="InterPro"/>
</dbReference>
<dbReference type="InterPro" id="IPR032255">
    <property type="entry name" value="HBM"/>
</dbReference>
<proteinExistence type="inferred from homology"/>
<feature type="transmembrane region" description="Helical" evidence="5">
    <location>
        <begin position="270"/>
        <end position="292"/>
    </location>
</feature>
<evidence type="ECO:0000256" key="4">
    <source>
        <dbReference type="PROSITE-ProRule" id="PRU00284"/>
    </source>
</evidence>
<dbReference type="GO" id="GO:0007165">
    <property type="term" value="P:signal transduction"/>
    <property type="evidence" value="ECO:0007669"/>
    <property type="project" value="UniProtKB-KW"/>
</dbReference>
<keyword evidence="5" id="KW-0472">Membrane</keyword>
<dbReference type="PROSITE" id="PS50885">
    <property type="entry name" value="HAMP"/>
    <property type="match status" value="1"/>
</dbReference>
<organism evidence="8 9">
    <name type="scientific">Oleispira antarctica RB-8</name>
    <dbReference type="NCBI Taxonomy" id="698738"/>
    <lineage>
        <taxon>Bacteria</taxon>
        <taxon>Pseudomonadati</taxon>
        <taxon>Pseudomonadota</taxon>
        <taxon>Gammaproteobacteria</taxon>
        <taxon>Oceanospirillales</taxon>
        <taxon>Oceanospirillaceae</taxon>
        <taxon>Oleispira</taxon>
    </lineage>
</organism>
<dbReference type="AlphaFoldDB" id="R4YJH8"/>
<evidence type="ECO:0000256" key="3">
    <source>
        <dbReference type="ARBA" id="ARBA00029447"/>
    </source>
</evidence>
<dbReference type="PRINTS" id="PR00260">
    <property type="entry name" value="CHEMTRNSDUCR"/>
</dbReference>
<dbReference type="Pfam" id="PF00672">
    <property type="entry name" value="HAMP"/>
    <property type="match status" value="1"/>
</dbReference>
<reference evidence="8 9" key="1">
    <citation type="journal article" date="2013" name="Nat. Commun.">
        <title>Genome sequence and functional genomic analysis of the oil-degrading bacterium Oleispira antarctica.</title>
        <authorList>
            <person name="Kube M."/>
            <person name="Chernikova T.N."/>
            <person name="Al-Ramahi Y."/>
            <person name="Beloqui A."/>
            <person name="Lopez-Cortez N."/>
            <person name="Guazzaroni M.E."/>
            <person name="Heipieper H.J."/>
            <person name="Klages S."/>
            <person name="Kotsyurbenko O.R."/>
            <person name="Langer I."/>
            <person name="Nechitaylo T.Y."/>
            <person name="Lunsdorf H."/>
            <person name="Fernandez M."/>
            <person name="Juarez S."/>
            <person name="Ciordia S."/>
            <person name="Singer A."/>
            <person name="Kagan O."/>
            <person name="Egorova O."/>
            <person name="Petit P.A."/>
            <person name="Stogios P."/>
            <person name="Kim Y."/>
            <person name="Tchigvintsev A."/>
            <person name="Flick R."/>
            <person name="Denaro R."/>
            <person name="Genovese M."/>
            <person name="Albar J.P."/>
            <person name="Reva O.N."/>
            <person name="Martinez-Gomariz M."/>
            <person name="Tran H."/>
            <person name="Ferrer M."/>
            <person name="Savchenko A."/>
            <person name="Yakunin A.F."/>
            <person name="Yakimov M.M."/>
            <person name="Golyshina O.V."/>
            <person name="Reinhardt R."/>
            <person name="Golyshin P.N."/>
        </authorList>
    </citation>
    <scope>NUCLEOTIDE SEQUENCE [LARGE SCALE GENOMIC DNA]</scope>
</reference>
<dbReference type="OrthoDB" id="8724845at2"/>
<dbReference type="FunFam" id="1.10.287.950:FF:000001">
    <property type="entry name" value="Methyl-accepting chemotaxis sensory transducer"/>
    <property type="match status" value="1"/>
</dbReference>
<dbReference type="Pfam" id="PF00015">
    <property type="entry name" value="MCPsignal"/>
    <property type="match status" value="1"/>
</dbReference>
<dbReference type="CDD" id="cd11386">
    <property type="entry name" value="MCP_signal"/>
    <property type="match status" value="1"/>
</dbReference>
<dbReference type="PROSITE" id="PS50111">
    <property type="entry name" value="CHEMOTAXIS_TRANSDUC_2"/>
    <property type="match status" value="1"/>
</dbReference>
<dbReference type="SUPFAM" id="SSF58104">
    <property type="entry name" value="Methyl-accepting chemotaxis protein (MCP) signaling domain"/>
    <property type="match status" value="1"/>
</dbReference>
<dbReference type="InterPro" id="IPR004090">
    <property type="entry name" value="Chemotax_Me-accpt_rcpt"/>
</dbReference>
<dbReference type="Gene3D" id="1.10.287.950">
    <property type="entry name" value="Methyl-accepting chemotaxis protein"/>
    <property type="match status" value="1"/>
</dbReference>
<evidence type="ECO:0000313" key="8">
    <source>
        <dbReference type="EMBL" id="CCK74352.1"/>
    </source>
</evidence>
<dbReference type="PANTHER" id="PTHR32089">
    <property type="entry name" value="METHYL-ACCEPTING CHEMOTAXIS PROTEIN MCPB"/>
    <property type="match status" value="1"/>
</dbReference>
<dbReference type="CDD" id="cd06225">
    <property type="entry name" value="HAMP"/>
    <property type="match status" value="1"/>
</dbReference>
<gene>
    <name evidence="8" type="ORF">OLEAN_C01760</name>
</gene>
<keyword evidence="2 4" id="KW-0807">Transducer</keyword>
<name>R4YJH8_OLEAN</name>
<keyword evidence="5" id="KW-0812">Transmembrane</keyword>
<evidence type="ECO:0000313" key="9">
    <source>
        <dbReference type="Proteomes" id="UP000032749"/>
    </source>
</evidence>
<dbReference type="InterPro" id="IPR004089">
    <property type="entry name" value="MCPsignal_dom"/>
</dbReference>
<evidence type="ECO:0000256" key="1">
    <source>
        <dbReference type="ARBA" id="ARBA00004370"/>
    </source>
</evidence>
<keyword evidence="5" id="KW-1133">Transmembrane helix</keyword>
<dbReference type="KEGG" id="oai:OLEAN_C01760"/>
<dbReference type="GO" id="GO:0006935">
    <property type="term" value="P:chemotaxis"/>
    <property type="evidence" value="ECO:0007669"/>
    <property type="project" value="InterPro"/>
</dbReference>
<dbReference type="EMBL" id="FO203512">
    <property type="protein sequence ID" value="CCK74352.1"/>
    <property type="molecule type" value="Genomic_DNA"/>
</dbReference>
<evidence type="ECO:0000256" key="5">
    <source>
        <dbReference type="SAM" id="Phobius"/>
    </source>
</evidence>
<dbReference type="SMART" id="SM01358">
    <property type="entry name" value="HBM"/>
    <property type="match status" value="1"/>
</dbReference>